<dbReference type="AlphaFoldDB" id="D0QWG6"/>
<evidence type="ECO:0000313" key="3">
    <source>
        <dbReference type="EMBL" id="ACN94652.1"/>
    </source>
</evidence>
<feature type="compositionally biased region" description="Low complexity" evidence="1">
    <location>
        <begin position="192"/>
        <end position="203"/>
    </location>
</feature>
<organism evidence="3">
    <name type="scientific">Drosophila miranda</name>
    <name type="common">Fruit fly</name>
    <dbReference type="NCBI Taxonomy" id="7229"/>
    <lineage>
        <taxon>Eukaryota</taxon>
        <taxon>Metazoa</taxon>
        <taxon>Ecdysozoa</taxon>
        <taxon>Arthropoda</taxon>
        <taxon>Hexapoda</taxon>
        <taxon>Insecta</taxon>
        <taxon>Pterygota</taxon>
        <taxon>Neoptera</taxon>
        <taxon>Endopterygota</taxon>
        <taxon>Diptera</taxon>
        <taxon>Brachycera</taxon>
        <taxon>Muscomorpha</taxon>
        <taxon>Ephydroidea</taxon>
        <taxon>Drosophilidae</taxon>
        <taxon>Drosophila</taxon>
        <taxon>Sophophora</taxon>
    </lineage>
</organism>
<protein>
    <submittedName>
        <fullName evidence="3">GA18019</fullName>
    </submittedName>
</protein>
<feature type="chain" id="PRO_5003014631" evidence="2">
    <location>
        <begin position="20"/>
        <end position="284"/>
    </location>
</feature>
<feature type="region of interest" description="Disordered" evidence="1">
    <location>
        <begin position="222"/>
        <end position="248"/>
    </location>
</feature>
<name>D0QWG6_DROMI</name>
<sequence>MSCLCSELVIALMALLALGLGLSSSSDPVQQLELKSLRSHRERLLGEIERIYIEQPLGTETQLLLDDLFLRDQELRVQIDHLEATRGVEEASSNYSPSQESTSTQRLAINLTADFEHLQHKLDDLKHHLERLDGRFGTQLGKQLDSHTTSSIPPATPASSGLGSFFWTPLLTMPEFPQGSIATDNGHDHKGQPGQHQNQQQQGSPSIIKRVLDMLRPSTAGLRNRWSEWEKSTSGSGSGTGSSAKLQALTAEELLPQLQEQRKFLDDAIRRLELLSTTKSPKKH</sequence>
<dbReference type="OMA" id="WGPLLTM"/>
<reference evidence="3" key="1">
    <citation type="journal article" date="2009" name="J. Mol. Evol.">
        <title>Patterns of DNA-sequence divergence between Drosophila miranda and D. pseudoobscura.</title>
        <authorList>
            <person name="Marion de Proce S."/>
            <person name="Halligan D.L."/>
            <person name="Keightley P.D."/>
            <person name="Charlesworth B."/>
        </authorList>
    </citation>
    <scope>NUCLEOTIDE SEQUENCE</scope>
    <source>
        <strain evidence="3">MSH22</strain>
    </source>
</reference>
<feature type="signal peptide" evidence="2">
    <location>
        <begin position="1"/>
        <end position="19"/>
    </location>
</feature>
<proteinExistence type="predicted"/>
<dbReference type="OrthoDB" id="7856899at2759"/>
<dbReference type="EMBL" id="FJ821027">
    <property type="protein sequence ID" value="ACN94652.1"/>
    <property type="molecule type" value="Genomic_DNA"/>
</dbReference>
<gene>
    <name evidence="3" type="ORF">GA18019</name>
</gene>
<evidence type="ECO:0000256" key="1">
    <source>
        <dbReference type="SAM" id="MobiDB-lite"/>
    </source>
</evidence>
<feature type="region of interest" description="Disordered" evidence="1">
    <location>
        <begin position="176"/>
        <end position="204"/>
    </location>
</feature>
<keyword evidence="2" id="KW-0732">Signal</keyword>
<dbReference type="KEGG" id="dmn:108158699"/>
<accession>D0QWG6</accession>
<evidence type="ECO:0000256" key="2">
    <source>
        <dbReference type="SAM" id="SignalP"/>
    </source>
</evidence>